<dbReference type="PROSITE" id="PS51340">
    <property type="entry name" value="MOSC"/>
    <property type="match status" value="1"/>
</dbReference>
<evidence type="ECO:0000313" key="3">
    <source>
        <dbReference type="EMBL" id="MDS0299059.1"/>
    </source>
</evidence>
<protein>
    <submittedName>
        <fullName evidence="3">MOSC N-terminal beta barrel domain-containing protein</fullName>
    </submittedName>
</protein>
<dbReference type="SUPFAM" id="SSF141673">
    <property type="entry name" value="MOSC N-terminal domain-like"/>
    <property type="match status" value="1"/>
</dbReference>
<organism evidence="3 4">
    <name type="scientific">Halogeometricum salsisoli</name>
    <dbReference type="NCBI Taxonomy" id="2950536"/>
    <lineage>
        <taxon>Archaea</taxon>
        <taxon>Methanobacteriati</taxon>
        <taxon>Methanobacteriota</taxon>
        <taxon>Stenosarchaea group</taxon>
        <taxon>Halobacteria</taxon>
        <taxon>Halobacteriales</taxon>
        <taxon>Haloferacaceae</taxon>
        <taxon>Halogeometricum</taxon>
    </lineage>
</organism>
<keyword evidence="4" id="KW-1185">Reference proteome</keyword>
<dbReference type="Pfam" id="PF03473">
    <property type="entry name" value="MOSC"/>
    <property type="match status" value="1"/>
</dbReference>
<dbReference type="InterPro" id="IPR005303">
    <property type="entry name" value="MOCOS_middle"/>
</dbReference>
<name>A0ABU2GFE3_9EURY</name>
<sequence>MTDDRTERTSGTRFDPDDAPTAVVRRLTTFPVKSLDGCDRESVRVVRNGGLDGDREFALFDSAGEYVNGKRERSIHRVGTEFDPETRTLGVTLPDRETERFDVDDDGDRGRLTGLLSEHVGYEVSLRRNRDGGFPDDTEASGPTVVSTATLREVASWFDGISVKEMRRRLRANVELGGLDGDLPAFWEDRLFDRRGRVVDFRIGDVEFAGVNPCQRCVVPSRDPDTGAAYDGFRETFVRRRRETMPAWSGGVPERRSGSRRTESDGDWFDHDFRLMVNTRVAASSWGETLAVGDEVRVGDSRPTDD</sequence>
<dbReference type="Proteomes" id="UP001257060">
    <property type="component" value="Unassembled WGS sequence"/>
</dbReference>
<reference evidence="3 4" key="1">
    <citation type="submission" date="2022-06" db="EMBL/GenBank/DDBJ databases">
        <title>Halogeometricum sp. a new haloarchaeum isolate from saline soil.</title>
        <authorList>
            <person name="Strakova D."/>
            <person name="Galisteo C."/>
            <person name="Sanchez-Porro C."/>
            <person name="Ventosa A."/>
        </authorList>
    </citation>
    <scope>NUCLEOTIDE SEQUENCE [LARGE SCALE GENOMIC DNA]</scope>
    <source>
        <strain evidence="3 4">S1BR25-6</strain>
    </source>
</reference>
<comment type="caution">
    <text evidence="3">The sequence shown here is derived from an EMBL/GenBank/DDBJ whole genome shotgun (WGS) entry which is preliminary data.</text>
</comment>
<dbReference type="SUPFAM" id="SSF50800">
    <property type="entry name" value="PK beta-barrel domain-like"/>
    <property type="match status" value="1"/>
</dbReference>
<evidence type="ECO:0000259" key="2">
    <source>
        <dbReference type="PROSITE" id="PS51340"/>
    </source>
</evidence>
<dbReference type="InterPro" id="IPR005302">
    <property type="entry name" value="MoCF_Sase_C"/>
</dbReference>
<proteinExistence type="predicted"/>
<evidence type="ECO:0000313" key="4">
    <source>
        <dbReference type="Proteomes" id="UP001257060"/>
    </source>
</evidence>
<dbReference type="EMBL" id="JAMQOP010000002">
    <property type="protein sequence ID" value="MDS0299059.1"/>
    <property type="molecule type" value="Genomic_DNA"/>
</dbReference>
<evidence type="ECO:0000256" key="1">
    <source>
        <dbReference type="SAM" id="MobiDB-lite"/>
    </source>
</evidence>
<feature type="domain" description="MOSC" evidence="2">
    <location>
        <begin position="110"/>
        <end position="299"/>
    </location>
</feature>
<feature type="region of interest" description="Disordered" evidence="1">
    <location>
        <begin position="244"/>
        <end position="264"/>
    </location>
</feature>
<gene>
    <name evidence="3" type="ORF">NDI76_09915</name>
</gene>
<dbReference type="Pfam" id="PF03476">
    <property type="entry name" value="MOSC_N"/>
    <property type="match status" value="1"/>
</dbReference>
<dbReference type="RefSeq" id="WP_310923918.1">
    <property type="nucleotide sequence ID" value="NZ_JAMQOP010000002.1"/>
</dbReference>
<dbReference type="InterPro" id="IPR011037">
    <property type="entry name" value="Pyrv_Knase-like_insert_dom_sf"/>
</dbReference>
<feature type="compositionally biased region" description="Basic and acidic residues" evidence="1">
    <location>
        <begin position="253"/>
        <end position="264"/>
    </location>
</feature>
<accession>A0ABU2GFE3</accession>